<dbReference type="EMBL" id="AP014959">
    <property type="protein sequence ID" value="BAS87366.1"/>
    <property type="molecule type" value="Genomic_DNA"/>
</dbReference>
<feature type="compositionally biased region" description="Low complexity" evidence="1">
    <location>
        <begin position="35"/>
        <end position="44"/>
    </location>
</feature>
<reference evidence="2 3" key="2">
    <citation type="journal article" date="2013" name="Plant Cell Physiol.">
        <title>Rice Annotation Project Database (RAP-DB): an integrative and interactive database for rice genomics.</title>
        <authorList>
            <person name="Sakai H."/>
            <person name="Lee S.S."/>
            <person name="Tanaka T."/>
            <person name="Numa H."/>
            <person name="Kim J."/>
            <person name="Kawahara Y."/>
            <person name="Wakimoto H."/>
            <person name="Yang C.C."/>
            <person name="Iwamoto M."/>
            <person name="Abe T."/>
            <person name="Yamada Y."/>
            <person name="Muto A."/>
            <person name="Inokuchi H."/>
            <person name="Ikemura T."/>
            <person name="Matsumoto T."/>
            <person name="Sasaki T."/>
            <person name="Itoh T."/>
        </authorList>
    </citation>
    <scope>NUCLEOTIDE SEQUENCE [LARGE SCALE GENOMIC DNA]</scope>
    <source>
        <strain evidence="3">cv. Nipponbare</strain>
    </source>
</reference>
<dbReference type="eggNOG" id="ENOG502R7PM">
    <property type="taxonomic scope" value="Eukaryota"/>
</dbReference>
<evidence type="ECO:0000313" key="2">
    <source>
        <dbReference type="EMBL" id="BAS87366.1"/>
    </source>
</evidence>
<dbReference type="Gramene" id="Os03t0849750-00">
    <property type="protein sequence ID" value="Os03t0849750-00"/>
    <property type="gene ID" value="Os03g0849750"/>
</dbReference>
<dbReference type="InParanoid" id="A0A0P0W5G2"/>
<name>A0A0P0W5G2_ORYSJ</name>
<dbReference type="Proteomes" id="UP000059680">
    <property type="component" value="Chromosome 3"/>
</dbReference>
<evidence type="ECO:0000256" key="1">
    <source>
        <dbReference type="SAM" id="MobiDB-lite"/>
    </source>
</evidence>
<sequence length="105" mass="11876">MRNSTPNPVQSWKPPSEHEPASQNHTSSNQHKHQQLSQAQKALQATGSLTGISISSERAMSRLPVDTMPVMIVFHEKVFLSGMDRKILSAAWWSLELRWEVITEL</sequence>
<dbReference type="AlphaFoldDB" id="A0A0P0W5G2"/>
<protein>
    <submittedName>
        <fullName evidence="2">Os03g0849750 protein</fullName>
    </submittedName>
</protein>
<keyword evidence="3" id="KW-1185">Reference proteome</keyword>
<gene>
    <name evidence="2" type="ordered locus">Os03g0849750</name>
    <name evidence="2" type="ORF">OSNPB_030849750</name>
</gene>
<evidence type="ECO:0000313" key="3">
    <source>
        <dbReference type="Proteomes" id="UP000059680"/>
    </source>
</evidence>
<feature type="region of interest" description="Disordered" evidence="1">
    <location>
        <begin position="1"/>
        <end position="44"/>
    </location>
</feature>
<feature type="compositionally biased region" description="Polar residues" evidence="1">
    <location>
        <begin position="1"/>
        <end position="10"/>
    </location>
</feature>
<reference evidence="3" key="1">
    <citation type="journal article" date="2005" name="Nature">
        <title>The map-based sequence of the rice genome.</title>
        <authorList>
            <consortium name="International rice genome sequencing project (IRGSP)"/>
            <person name="Matsumoto T."/>
            <person name="Wu J."/>
            <person name="Kanamori H."/>
            <person name="Katayose Y."/>
            <person name="Fujisawa M."/>
            <person name="Namiki N."/>
            <person name="Mizuno H."/>
            <person name="Yamamoto K."/>
            <person name="Antonio B.A."/>
            <person name="Baba T."/>
            <person name="Sakata K."/>
            <person name="Nagamura Y."/>
            <person name="Aoki H."/>
            <person name="Arikawa K."/>
            <person name="Arita K."/>
            <person name="Bito T."/>
            <person name="Chiden Y."/>
            <person name="Fujitsuka N."/>
            <person name="Fukunaka R."/>
            <person name="Hamada M."/>
            <person name="Harada C."/>
            <person name="Hayashi A."/>
            <person name="Hijishita S."/>
            <person name="Honda M."/>
            <person name="Hosokawa S."/>
            <person name="Ichikawa Y."/>
            <person name="Idonuma A."/>
            <person name="Iijima M."/>
            <person name="Ikeda M."/>
            <person name="Ikeno M."/>
            <person name="Ito K."/>
            <person name="Ito S."/>
            <person name="Ito T."/>
            <person name="Ito Y."/>
            <person name="Ito Y."/>
            <person name="Iwabuchi A."/>
            <person name="Kamiya K."/>
            <person name="Karasawa W."/>
            <person name="Kurita K."/>
            <person name="Katagiri S."/>
            <person name="Kikuta A."/>
            <person name="Kobayashi H."/>
            <person name="Kobayashi N."/>
            <person name="Machita K."/>
            <person name="Maehara T."/>
            <person name="Masukawa M."/>
            <person name="Mizubayashi T."/>
            <person name="Mukai Y."/>
            <person name="Nagasaki H."/>
            <person name="Nagata Y."/>
            <person name="Naito S."/>
            <person name="Nakashima M."/>
            <person name="Nakama Y."/>
            <person name="Nakamichi Y."/>
            <person name="Nakamura M."/>
            <person name="Meguro A."/>
            <person name="Negishi M."/>
            <person name="Ohta I."/>
            <person name="Ohta T."/>
            <person name="Okamoto M."/>
            <person name="Ono N."/>
            <person name="Saji S."/>
            <person name="Sakaguchi M."/>
            <person name="Sakai K."/>
            <person name="Shibata M."/>
            <person name="Shimokawa T."/>
            <person name="Song J."/>
            <person name="Takazaki Y."/>
            <person name="Terasawa K."/>
            <person name="Tsugane M."/>
            <person name="Tsuji K."/>
            <person name="Ueda S."/>
            <person name="Waki K."/>
            <person name="Yamagata H."/>
            <person name="Yamamoto M."/>
            <person name="Yamamoto S."/>
            <person name="Yamane H."/>
            <person name="Yoshiki S."/>
            <person name="Yoshihara R."/>
            <person name="Yukawa K."/>
            <person name="Zhong H."/>
            <person name="Yano M."/>
            <person name="Yuan Q."/>
            <person name="Ouyang S."/>
            <person name="Liu J."/>
            <person name="Jones K.M."/>
            <person name="Gansberger K."/>
            <person name="Moffat K."/>
            <person name="Hill J."/>
            <person name="Bera J."/>
            <person name="Fadrosh D."/>
            <person name="Jin S."/>
            <person name="Johri S."/>
            <person name="Kim M."/>
            <person name="Overton L."/>
            <person name="Reardon M."/>
            <person name="Tsitrin T."/>
            <person name="Vuong H."/>
            <person name="Weaver B."/>
            <person name="Ciecko A."/>
            <person name="Tallon L."/>
            <person name="Jackson J."/>
            <person name="Pai G."/>
            <person name="Aken S.V."/>
            <person name="Utterback T."/>
            <person name="Reidmuller S."/>
            <person name="Feldblyum T."/>
            <person name="Hsiao J."/>
            <person name="Zismann V."/>
            <person name="Iobst S."/>
            <person name="de Vazeille A.R."/>
            <person name="Buell C.R."/>
            <person name="Ying K."/>
            <person name="Li Y."/>
            <person name="Lu T."/>
            <person name="Huang Y."/>
            <person name="Zhao Q."/>
            <person name="Feng Q."/>
            <person name="Zhang L."/>
            <person name="Zhu J."/>
            <person name="Weng Q."/>
            <person name="Mu J."/>
            <person name="Lu Y."/>
            <person name="Fan D."/>
            <person name="Liu Y."/>
            <person name="Guan J."/>
            <person name="Zhang Y."/>
            <person name="Yu S."/>
            <person name="Liu X."/>
            <person name="Zhang Y."/>
            <person name="Hong G."/>
            <person name="Han B."/>
            <person name="Choisne N."/>
            <person name="Demange N."/>
            <person name="Orjeda G."/>
            <person name="Samain S."/>
            <person name="Cattolico L."/>
            <person name="Pelletier E."/>
            <person name="Couloux A."/>
            <person name="Segurens B."/>
            <person name="Wincker P."/>
            <person name="D'Hont A."/>
            <person name="Scarpelli C."/>
            <person name="Weissenbach J."/>
            <person name="Salanoubat M."/>
            <person name="Quetier F."/>
            <person name="Yu Y."/>
            <person name="Kim H.R."/>
            <person name="Rambo T."/>
            <person name="Currie J."/>
            <person name="Collura K."/>
            <person name="Luo M."/>
            <person name="Yang T."/>
            <person name="Ammiraju J.S.S."/>
            <person name="Engler F."/>
            <person name="Soderlund C."/>
            <person name="Wing R.A."/>
            <person name="Palmer L.E."/>
            <person name="de la Bastide M."/>
            <person name="Spiegel L."/>
            <person name="Nascimento L."/>
            <person name="Zutavern T."/>
            <person name="O'Shaughnessy A."/>
            <person name="Dike S."/>
            <person name="Dedhia N."/>
            <person name="Preston R."/>
            <person name="Balija V."/>
            <person name="McCombie W.R."/>
            <person name="Chow T."/>
            <person name="Chen H."/>
            <person name="Chung M."/>
            <person name="Chen C."/>
            <person name="Shaw J."/>
            <person name="Wu H."/>
            <person name="Hsiao K."/>
            <person name="Chao Y."/>
            <person name="Chu M."/>
            <person name="Cheng C."/>
            <person name="Hour A."/>
            <person name="Lee P."/>
            <person name="Lin S."/>
            <person name="Lin Y."/>
            <person name="Liou J."/>
            <person name="Liu S."/>
            <person name="Hsing Y."/>
            <person name="Raghuvanshi S."/>
            <person name="Mohanty A."/>
            <person name="Bharti A.K."/>
            <person name="Gaur A."/>
            <person name="Gupta V."/>
            <person name="Kumar D."/>
            <person name="Ravi V."/>
            <person name="Vij S."/>
            <person name="Kapur A."/>
            <person name="Khurana P."/>
            <person name="Khurana P."/>
            <person name="Khurana J.P."/>
            <person name="Tyagi A.K."/>
            <person name="Gaikwad K."/>
            <person name="Singh A."/>
            <person name="Dalal V."/>
            <person name="Srivastava S."/>
            <person name="Dixit A."/>
            <person name="Pal A.K."/>
            <person name="Ghazi I.A."/>
            <person name="Yadav M."/>
            <person name="Pandit A."/>
            <person name="Bhargava A."/>
            <person name="Sureshbabu K."/>
            <person name="Batra K."/>
            <person name="Sharma T.R."/>
            <person name="Mohapatra T."/>
            <person name="Singh N.K."/>
            <person name="Messing J."/>
            <person name="Nelson A.B."/>
            <person name="Fuks G."/>
            <person name="Kavchok S."/>
            <person name="Keizer G."/>
            <person name="Linton E."/>
            <person name="Llaca V."/>
            <person name="Song R."/>
            <person name="Tanyolac B."/>
            <person name="Young S."/>
            <person name="Ho-Il K."/>
            <person name="Hahn J.H."/>
            <person name="Sangsakoo G."/>
            <person name="Vanavichit A."/>
            <person name="de Mattos Luiz.A.T."/>
            <person name="Zimmer P.D."/>
            <person name="Malone G."/>
            <person name="Dellagostin O."/>
            <person name="de Oliveira A.C."/>
            <person name="Bevan M."/>
            <person name="Bancroft I."/>
            <person name="Minx P."/>
            <person name="Cordum H."/>
            <person name="Wilson R."/>
            <person name="Cheng Z."/>
            <person name="Jin W."/>
            <person name="Jiang J."/>
            <person name="Leong S.A."/>
            <person name="Iwama H."/>
            <person name="Gojobori T."/>
            <person name="Itoh T."/>
            <person name="Niimura Y."/>
            <person name="Fujii Y."/>
            <person name="Habara T."/>
            <person name="Sakai H."/>
            <person name="Sato Y."/>
            <person name="Wilson G."/>
            <person name="Kumar K."/>
            <person name="McCouch S."/>
            <person name="Juretic N."/>
            <person name="Hoen D."/>
            <person name="Wright S."/>
            <person name="Bruskiewich R."/>
            <person name="Bureau T."/>
            <person name="Miyao A."/>
            <person name="Hirochika H."/>
            <person name="Nishikawa T."/>
            <person name="Kadowaki K."/>
            <person name="Sugiura M."/>
            <person name="Burr B."/>
            <person name="Sasaki T."/>
        </authorList>
    </citation>
    <scope>NUCLEOTIDE SEQUENCE [LARGE SCALE GENOMIC DNA]</scope>
    <source>
        <strain evidence="3">cv. Nipponbare</strain>
    </source>
</reference>
<accession>A0A0P0W5G2</accession>
<organism evidence="2 3">
    <name type="scientific">Oryza sativa subsp. japonica</name>
    <name type="common">Rice</name>
    <dbReference type="NCBI Taxonomy" id="39947"/>
    <lineage>
        <taxon>Eukaryota</taxon>
        <taxon>Viridiplantae</taxon>
        <taxon>Streptophyta</taxon>
        <taxon>Embryophyta</taxon>
        <taxon>Tracheophyta</taxon>
        <taxon>Spermatophyta</taxon>
        <taxon>Magnoliopsida</taxon>
        <taxon>Liliopsida</taxon>
        <taxon>Poales</taxon>
        <taxon>Poaceae</taxon>
        <taxon>BOP clade</taxon>
        <taxon>Oryzoideae</taxon>
        <taxon>Oryzeae</taxon>
        <taxon>Oryzinae</taxon>
        <taxon>Oryza</taxon>
        <taxon>Oryza sativa</taxon>
    </lineage>
</organism>
<reference evidence="2 3" key="3">
    <citation type="journal article" date="2013" name="Rice">
        <title>Improvement of the Oryza sativa Nipponbare reference genome using next generation sequence and optical map data.</title>
        <authorList>
            <person name="Kawahara Y."/>
            <person name="de la Bastide M."/>
            <person name="Hamilton J.P."/>
            <person name="Kanamori H."/>
            <person name="McCombie W.R."/>
            <person name="Ouyang S."/>
            <person name="Schwartz D.C."/>
            <person name="Tanaka T."/>
            <person name="Wu J."/>
            <person name="Zhou S."/>
            <person name="Childs K.L."/>
            <person name="Davidson R.M."/>
            <person name="Lin H."/>
            <person name="Quesada-Ocampo L."/>
            <person name="Vaillancourt B."/>
            <person name="Sakai H."/>
            <person name="Lee S.S."/>
            <person name="Kim J."/>
            <person name="Numa H."/>
            <person name="Itoh T."/>
            <person name="Buell C.R."/>
            <person name="Matsumoto T."/>
        </authorList>
    </citation>
    <scope>NUCLEOTIDE SEQUENCE [LARGE SCALE GENOMIC DNA]</scope>
    <source>
        <strain evidence="3">cv. Nipponbare</strain>
    </source>
</reference>
<dbReference type="PaxDb" id="39947-A0A0P0W5G2"/>
<proteinExistence type="predicted"/>